<comment type="caution">
    <text evidence="1">The sequence shown here is derived from an EMBL/GenBank/DDBJ whole genome shotgun (WGS) entry which is preliminary data.</text>
</comment>
<protein>
    <submittedName>
        <fullName evidence="1">Uncharacterized protein</fullName>
    </submittedName>
</protein>
<evidence type="ECO:0000313" key="1">
    <source>
        <dbReference type="EMBL" id="NIF02504.1"/>
    </source>
</evidence>
<gene>
    <name evidence="1" type="ORF">F3J38_21005</name>
</gene>
<organism evidence="1 2">
    <name type="scientific">Candidatus Pantoea formicae</name>
    <dbReference type="NCBI Taxonomy" id="2608355"/>
    <lineage>
        <taxon>Bacteria</taxon>
        <taxon>Pseudomonadati</taxon>
        <taxon>Pseudomonadota</taxon>
        <taxon>Gammaproteobacteria</taxon>
        <taxon>Enterobacterales</taxon>
        <taxon>Erwiniaceae</taxon>
        <taxon>Pantoea</taxon>
    </lineage>
</organism>
<proteinExistence type="predicted"/>
<accession>A0ABX0R300</accession>
<name>A0ABX0R300_9GAMM</name>
<sequence>MSVSIYYSAMRSFPISAVEKLNLLSIVDNFNEGFPYENEGETLSFYSDPSDEYLLEGSVKLPYRDENIIVDSVIYWLNALTHLTSAVPEAEWDVRIDDCPASWVDDHWEM</sequence>
<evidence type="ECO:0000313" key="2">
    <source>
        <dbReference type="Proteomes" id="UP000780690"/>
    </source>
</evidence>
<dbReference type="RefSeq" id="WP_167141567.1">
    <property type="nucleotide sequence ID" value="NZ_VWXD01000008.1"/>
</dbReference>
<dbReference type="Proteomes" id="UP000780690">
    <property type="component" value="Unassembled WGS sequence"/>
</dbReference>
<dbReference type="EMBL" id="VWXD01000008">
    <property type="protein sequence ID" value="NIF02504.1"/>
    <property type="molecule type" value="Genomic_DNA"/>
</dbReference>
<reference evidence="1 2" key="1">
    <citation type="journal article" date="2019" name="bioRxiv">
        <title>Bacteria contribute to plant secondary compound degradation in a generalist herbivore system.</title>
        <authorList>
            <person name="Francoeur C.B."/>
            <person name="Khadempour L."/>
            <person name="Moreira-Soto R.D."/>
            <person name="Gotting K."/>
            <person name="Book A.J."/>
            <person name="Pinto-Tomas A.A."/>
            <person name="Keefover-Ring K."/>
            <person name="Currie C.R."/>
        </authorList>
    </citation>
    <scope>NUCLEOTIDE SEQUENCE [LARGE SCALE GENOMIC DNA]</scope>
    <source>
        <strain evidence="1 2">Acro-805</strain>
    </source>
</reference>
<keyword evidence="2" id="KW-1185">Reference proteome</keyword>